<comment type="caution">
    <text evidence="13">The sequence shown here is derived from an EMBL/GenBank/DDBJ whole genome shotgun (WGS) entry which is preliminary data.</text>
</comment>
<keyword evidence="6 9" id="KW-0319">Glycerol metabolism</keyword>
<dbReference type="GO" id="GO:0004370">
    <property type="term" value="F:glycerol kinase activity"/>
    <property type="evidence" value="ECO:0007669"/>
    <property type="project" value="UniProtKB-UniRule"/>
</dbReference>
<dbReference type="PANTHER" id="PTHR10196:SF69">
    <property type="entry name" value="GLYCEROL KINASE"/>
    <property type="match status" value="1"/>
</dbReference>
<keyword evidence="4 9" id="KW-0547">Nucleotide-binding</keyword>
<feature type="binding site" evidence="9">
    <location>
        <position position="243"/>
    </location>
    <ligand>
        <name>glycerol</name>
        <dbReference type="ChEBI" id="CHEBI:17754"/>
    </ligand>
</feature>
<evidence type="ECO:0000256" key="5">
    <source>
        <dbReference type="ARBA" id="ARBA00022777"/>
    </source>
</evidence>
<evidence type="ECO:0000256" key="3">
    <source>
        <dbReference type="ARBA" id="ARBA00022679"/>
    </source>
</evidence>
<dbReference type="Pfam" id="PF02782">
    <property type="entry name" value="FGGY_C"/>
    <property type="match status" value="1"/>
</dbReference>
<keyword evidence="3 9" id="KW-0808">Transferase</keyword>
<dbReference type="InterPro" id="IPR005999">
    <property type="entry name" value="Glycerol_kin"/>
</dbReference>
<feature type="binding site" evidence="9">
    <location>
        <position position="12"/>
    </location>
    <ligand>
        <name>ATP</name>
        <dbReference type="ChEBI" id="CHEBI:30616"/>
    </ligand>
</feature>
<dbReference type="PROSITE" id="PS00933">
    <property type="entry name" value="FGGY_KINASES_1"/>
    <property type="match status" value="1"/>
</dbReference>
<dbReference type="GO" id="GO:0005829">
    <property type="term" value="C:cytosol"/>
    <property type="evidence" value="ECO:0007669"/>
    <property type="project" value="TreeGrafter"/>
</dbReference>
<feature type="binding site" evidence="9">
    <location>
        <position position="307"/>
    </location>
    <ligand>
        <name>ADP</name>
        <dbReference type="ChEBI" id="CHEBI:456216"/>
    </ligand>
</feature>
<dbReference type="NCBIfam" id="NF000756">
    <property type="entry name" value="PRK00047.1"/>
    <property type="match status" value="1"/>
</dbReference>
<evidence type="ECO:0000256" key="7">
    <source>
        <dbReference type="ARBA" id="ARBA00022840"/>
    </source>
</evidence>
<dbReference type="InterPro" id="IPR018483">
    <property type="entry name" value="Carb_kinase_FGGY_CS"/>
</dbReference>
<feature type="binding site" evidence="9">
    <location>
        <position position="15"/>
    </location>
    <ligand>
        <name>ADP</name>
        <dbReference type="ChEBI" id="CHEBI:456216"/>
    </ligand>
</feature>
<dbReference type="InterPro" id="IPR018485">
    <property type="entry name" value="FGGY_C"/>
</dbReference>
<feature type="binding site" evidence="9">
    <location>
        <position position="416"/>
    </location>
    <ligand>
        <name>ADP</name>
        <dbReference type="ChEBI" id="CHEBI:456216"/>
    </ligand>
</feature>
<comment type="pathway">
    <text evidence="1 9">Polyol metabolism; glycerol degradation via glycerol kinase pathway; sn-glycerol 3-phosphate from glycerol: step 1/1.</text>
</comment>
<dbReference type="EMBL" id="NIOF01000011">
    <property type="protein sequence ID" value="OWQ86307.1"/>
    <property type="molecule type" value="Genomic_DNA"/>
</dbReference>
<feature type="binding site" evidence="9">
    <location>
        <position position="412"/>
    </location>
    <ligand>
        <name>ATP</name>
        <dbReference type="ChEBI" id="CHEBI:30616"/>
    </ligand>
</feature>
<dbReference type="PANTHER" id="PTHR10196">
    <property type="entry name" value="SUGAR KINASE"/>
    <property type="match status" value="1"/>
</dbReference>
<name>A0A246J127_9BURK</name>
<protein>
    <recommendedName>
        <fullName evidence="9">Glycerol kinase</fullName>
        <ecNumber evidence="9">2.7.1.30</ecNumber>
    </recommendedName>
    <alternativeName>
        <fullName evidence="9">ATP:glycerol 3-phosphotransferase</fullName>
    </alternativeName>
    <alternativeName>
        <fullName evidence="9">Glycerokinase</fullName>
        <shortName evidence="9">GK</shortName>
    </alternativeName>
</protein>
<comment type="similarity">
    <text evidence="2 9 10">Belongs to the FGGY kinase family.</text>
</comment>
<evidence type="ECO:0000313" key="13">
    <source>
        <dbReference type="EMBL" id="OWQ86307.1"/>
    </source>
</evidence>
<dbReference type="PROSITE" id="PS00445">
    <property type="entry name" value="FGGY_KINASES_2"/>
    <property type="match status" value="1"/>
</dbReference>
<feature type="binding site" evidence="9">
    <location>
        <position position="81"/>
    </location>
    <ligand>
        <name>sn-glycerol 3-phosphate</name>
        <dbReference type="ChEBI" id="CHEBI:57597"/>
    </ligand>
</feature>
<feature type="binding site" evidence="9">
    <location>
        <position position="264"/>
    </location>
    <ligand>
        <name>ATP</name>
        <dbReference type="ChEBI" id="CHEBI:30616"/>
    </ligand>
</feature>
<feature type="binding site" evidence="9">
    <location>
        <position position="82"/>
    </location>
    <ligand>
        <name>glycerol</name>
        <dbReference type="ChEBI" id="CHEBI:17754"/>
    </ligand>
</feature>
<dbReference type="OrthoDB" id="9805576at2"/>
<dbReference type="GO" id="GO:0006072">
    <property type="term" value="P:glycerol-3-phosphate metabolic process"/>
    <property type="evidence" value="ECO:0007669"/>
    <property type="project" value="InterPro"/>
</dbReference>
<feature type="binding site" evidence="9">
    <location>
        <position position="11"/>
    </location>
    <ligand>
        <name>ATP</name>
        <dbReference type="ChEBI" id="CHEBI:30616"/>
    </ligand>
</feature>
<proteinExistence type="inferred from homology"/>
<feature type="binding site" evidence="9">
    <location>
        <position position="81"/>
    </location>
    <ligand>
        <name>glycerol</name>
        <dbReference type="ChEBI" id="CHEBI:17754"/>
    </ligand>
</feature>
<dbReference type="Gene3D" id="3.30.420.40">
    <property type="match status" value="2"/>
</dbReference>
<dbReference type="InterPro" id="IPR000577">
    <property type="entry name" value="Carb_kinase_FGGY"/>
</dbReference>
<feature type="binding site" evidence="9">
    <location>
        <position position="242"/>
    </location>
    <ligand>
        <name>glycerol</name>
        <dbReference type="ChEBI" id="CHEBI:17754"/>
    </ligand>
</feature>
<feature type="binding site" evidence="9">
    <location>
        <position position="13"/>
    </location>
    <ligand>
        <name>ATP</name>
        <dbReference type="ChEBI" id="CHEBI:30616"/>
    </ligand>
</feature>
<keyword evidence="7 9" id="KW-0067">ATP-binding</keyword>
<dbReference type="FunFam" id="3.30.420.40:FF:000007">
    <property type="entry name" value="Glycerol kinase"/>
    <property type="match status" value="1"/>
</dbReference>
<evidence type="ECO:0000259" key="12">
    <source>
        <dbReference type="Pfam" id="PF02782"/>
    </source>
</evidence>
<feature type="binding site" evidence="9">
    <location>
        <position position="11"/>
    </location>
    <ligand>
        <name>ADP</name>
        <dbReference type="ChEBI" id="CHEBI:456216"/>
    </ligand>
</feature>
<dbReference type="RefSeq" id="WP_088386854.1">
    <property type="nucleotide sequence ID" value="NZ_NIOF01000011.1"/>
</dbReference>
<feature type="binding site" evidence="9">
    <location>
        <position position="307"/>
    </location>
    <ligand>
        <name>ATP</name>
        <dbReference type="ChEBI" id="CHEBI:30616"/>
    </ligand>
</feature>
<sequence length="497" mass="53467">MTYLLALDQGTSSSRSIVFDAQGRIVAMAQREFRQIYPRPGWVEHDAIEIWDSQLATAREVLAKANLSAADVKALGITNQRETTLVWNRKTGHPVHHAIVWQDRRAEPQCAALREQGHAALILRKTGLVVDAYFSGTKLQWILDHVPGARDQAARGELAFGTIDSWLIWKLTNGEVHVTDVSNASRTMLFNVRENRWDEELLALLNIPASVLPAVKPSAHDFGRSAPEHLGGALTIGGIAGDQQSALFGQACFDAGMAKNTYGTGCFMLMHMGERFQVSGNGLITTSAAQIDAAPRYALEGSVFIGGAVVQWLRDGLNAIKASGEVQGLAQSVPDAGGVMFVPAFTGLGAPYWDAEARGAIVGLTRGSTVAHIARAALESIAFQSAALLQAMSRDAVDAGGAPVSELRVDGGACVNDLLMQFQADLLGIPVVRPKVIETTALGAAYLAGLTAGVYGNLDDIGRNWQTERVFRPTMSRDRAEELMGQWERAVRQSSAR</sequence>
<dbReference type="InterPro" id="IPR018484">
    <property type="entry name" value="FGGY_N"/>
</dbReference>
<organism evidence="13 14">
    <name type="scientific">Roseateles aquatilis</name>
    <dbReference type="NCBI Taxonomy" id="431061"/>
    <lineage>
        <taxon>Bacteria</taxon>
        <taxon>Pseudomonadati</taxon>
        <taxon>Pseudomonadota</taxon>
        <taxon>Betaproteobacteria</taxon>
        <taxon>Burkholderiales</taxon>
        <taxon>Sphaerotilaceae</taxon>
        <taxon>Roseateles</taxon>
    </lineage>
</organism>
<feature type="binding site" evidence="9">
    <location>
        <position position="82"/>
    </location>
    <ligand>
        <name>sn-glycerol 3-phosphate</name>
        <dbReference type="ChEBI" id="CHEBI:57597"/>
    </ligand>
</feature>
<dbReference type="NCBIfam" id="TIGR01311">
    <property type="entry name" value="glycerol_kin"/>
    <property type="match status" value="1"/>
</dbReference>
<dbReference type="GO" id="GO:0019563">
    <property type="term" value="P:glycerol catabolic process"/>
    <property type="evidence" value="ECO:0007669"/>
    <property type="project" value="UniProtKB-UniRule"/>
</dbReference>
<feature type="binding site" evidence="9">
    <location>
        <position position="133"/>
    </location>
    <ligand>
        <name>sn-glycerol 3-phosphate</name>
        <dbReference type="ChEBI" id="CHEBI:57597"/>
    </ligand>
</feature>
<reference evidence="13 14" key="1">
    <citation type="journal article" date="2008" name="Int. J. Syst. Evol. Microbiol.">
        <title>Description of Roseateles aquatilis sp. nov. and Roseateles terrae sp. nov., in the class Betaproteobacteria, and emended description of the genus Roseateles.</title>
        <authorList>
            <person name="Gomila M."/>
            <person name="Bowien B."/>
            <person name="Falsen E."/>
            <person name="Moore E.R."/>
            <person name="Lalucat J."/>
        </authorList>
    </citation>
    <scope>NUCLEOTIDE SEQUENCE [LARGE SCALE GENOMIC DNA]</scope>
    <source>
        <strain evidence="13 14">CCUG 48205</strain>
    </source>
</reference>
<evidence type="ECO:0000259" key="11">
    <source>
        <dbReference type="Pfam" id="PF00370"/>
    </source>
</evidence>
<dbReference type="HAMAP" id="MF_00186">
    <property type="entry name" value="Glycerol_kin"/>
    <property type="match status" value="1"/>
</dbReference>
<feature type="binding site" evidence="9">
    <location>
        <position position="412"/>
    </location>
    <ligand>
        <name>ADP</name>
        <dbReference type="ChEBI" id="CHEBI:456216"/>
    </ligand>
</feature>
<feature type="domain" description="Carbohydrate kinase FGGY N-terminal" evidence="11">
    <location>
        <begin position="3"/>
        <end position="249"/>
    </location>
</feature>
<comment type="catalytic activity">
    <reaction evidence="8 9">
        <text>glycerol + ATP = sn-glycerol 3-phosphate + ADP + H(+)</text>
        <dbReference type="Rhea" id="RHEA:21644"/>
        <dbReference type="ChEBI" id="CHEBI:15378"/>
        <dbReference type="ChEBI" id="CHEBI:17754"/>
        <dbReference type="ChEBI" id="CHEBI:30616"/>
        <dbReference type="ChEBI" id="CHEBI:57597"/>
        <dbReference type="ChEBI" id="CHEBI:456216"/>
        <dbReference type="EC" id="2.7.1.30"/>
    </reaction>
</comment>
<dbReference type="PIRSF" id="PIRSF000538">
    <property type="entry name" value="GlpK"/>
    <property type="match status" value="1"/>
</dbReference>
<dbReference type="EC" id="2.7.1.30" evidence="9"/>
<dbReference type="InterPro" id="IPR043129">
    <property type="entry name" value="ATPase_NBD"/>
</dbReference>
<feature type="binding site" evidence="9">
    <location>
        <position position="11"/>
    </location>
    <ligand>
        <name>sn-glycerol 3-phosphate</name>
        <dbReference type="ChEBI" id="CHEBI:57597"/>
    </ligand>
</feature>
<accession>A0A246J127</accession>
<feature type="domain" description="Carbohydrate kinase FGGY C-terminal" evidence="12">
    <location>
        <begin position="259"/>
        <end position="451"/>
    </location>
</feature>
<dbReference type="AlphaFoldDB" id="A0A246J127"/>
<evidence type="ECO:0000256" key="1">
    <source>
        <dbReference type="ARBA" id="ARBA00005190"/>
    </source>
</evidence>
<dbReference type="Pfam" id="PF00370">
    <property type="entry name" value="FGGY_N"/>
    <property type="match status" value="1"/>
</dbReference>
<feature type="binding site" evidence="9">
    <location>
        <position position="311"/>
    </location>
    <ligand>
        <name>ATP</name>
        <dbReference type="ChEBI" id="CHEBI:30616"/>
    </ligand>
</feature>
<evidence type="ECO:0000256" key="8">
    <source>
        <dbReference type="ARBA" id="ARBA00052101"/>
    </source>
</evidence>
<feature type="binding site" evidence="9">
    <location>
        <position position="242"/>
    </location>
    <ligand>
        <name>sn-glycerol 3-phosphate</name>
        <dbReference type="ChEBI" id="CHEBI:57597"/>
    </ligand>
</feature>
<evidence type="ECO:0000256" key="6">
    <source>
        <dbReference type="ARBA" id="ARBA00022798"/>
    </source>
</evidence>
<dbReference type="CDD" id="cd07786">
    <property type="entry name" value="FGGY_EcGK_like"/>
    <property type="match status" value="1"/>
</dbReference>
<comment type="activity regulation">
    <text evidence="9">Inhibited by fructose 1,6-bisphosphate (FBP).</text>
</comment>
<dbReference type="GO" id="GO:0005524">
    <property type="term" value="F:ATP binding"/>
    <property type="evidence" value="ECO:0007669"/>
    <property type="project" value="UniProtKB-UniRule"/>
</dbReference>
<dbReference type="FunFam" id="3.30.420.40:FF:000008">
    <property type="entry name" value="Glycerol kinase"/>
    <property type="match status" value="1"/>
</dbReference>
<evidence type="ECO:0000313" key="14">
    <source>
        <dbReference type="Proteomes" id="UP000197468"/>
    </source>
</evidence>
<dbReference type="UniPathway" id="UPA00618">
    <property type="reaction ID" value="UER00672"/>
</dbReference>
<evidence type="ECO:0000256" key="2">
    <source>
        <dbReference type="ARBA" id="ARBA00009156"/>
    </source>
</evidence>
<keyword evidence="5 9" id="KW-0418">Kinase</keyword>
<dbReference type="SUPFAM" id="SSF53067">
    <property type="entry name" value="Actin-like ATPase domain"/>
    <property type="match status" value="2"/>
</dbReference>
<evidence type="ECO:0000256" key="9">
    <source>
        <dbReference type="HAMAP-Rule" id="MF_00186"/>
    </source>
</evidence>
<feature type="binding site" evidence="9">
    <location>
        <position position="133"/>
    </location>
    <ligand>
        <name>glycerol</name>
        <dbReference type="ChEBI" id="CHEBI:17754"/>
    </ligand>
</feature>
<gene>
    <name evidence="9 13" type="primary">glpK</name>
    <name evidence="13" type="ORF">CDN99_20970</name>
</gene>
<evidence type="ECO:0000256" key="4">
    <source>
        <dbReference type="ARBA" id="ARBA00022741"/>
    </source>
</evidence>
<feature type="binding site" evidence="9">
    <location>
        <position position="264"/>
    </location>
    <ligand>
        <name>ADP</name>
        <dbReference type="ChEBI" id="CHEBI:456216"/>
    </ligand>
</feature>
<evidence type="ECO:0000256" key="10">
    <source>
        <dbReference type="RuleBase" id="RU003733"/>
    </source>
</evidence>
<comment type="function">
    <text evidence="9">Key enzyme in the regulation of glycerol uptake and metabolism. Catalyzes the phosphorylation of glycerol to yield sn-glycerol 3-phosphate.</text>
</comment>
<keyword evidence="14" id="KW-1185">Reference proteome</keyword>
<dbReference type="Proteomes" id="UP000197468">
    <property type="component" value="Unassembled WGS sequence"/>
</dbReference>